<evidence type="ECO:0000259" key="3">
    <source>
        <dbReference type="Pfam" id="PF03065"/>
    </source>
</evidence>
<keyword evidence="4" id="KW-0378">Hydrolase</keyword>
<proteinExistence type="inferred from homology"/>
<sequence>MSLVNRKIINGLESYIVLNKPVYLVGEKCTASVLIKSIEYSGFVEVIILDRDNNIVYKSNYTITQNESRAENIDISIPSKPGQYSLKLKINNNIVDTVDYIVIESISNPFYIALVWHNHQAPNYLPNNIIHAPWAYIYVYGNQLQPYGRGPYAYHTDILSKYSSYKCTFNLSPSLLYQWYLAISNGVVFHNGDVLKPGSDSVEYIREILNRYIDFAKKERIDVLTSIYGHTIGGYLIDVLNIQDIVFDEVKYGKEITMKILDGYEPIGAWTPEMAFSMKMIDIYYDNGIEYTVLDDTCHFDKAIGEKGSKYEPYIVYNKDSGKYLFVVFRDHYLSDLIGFKNNFYSDIHAYRNAYESMLIIVRKILESKPKVLTIALDGENWLVFSHNPPLVAYFYDRLVNYLEVLAKTGFIKTVHLREVFDQIPAKRILTHIPTASWLCGFKKWRGERFEHEQYWRSVSEIIRLIRVYENTIGGRDEYSEKARWAIWHALDSDYWWSEFWLPKIIETWIREAQNIVFNRLSKIRVRDIAPIGEFVEKQLSRVKCIVDNELEKSIKLDIMLNLVGCSETIKNSVKIPGKTSVEIVMEITPCLCGESLIVATLYSDNYILNTMYKKIKIQPYIGDTNT</sequence>
<dbReference type="InterPro" id="IPR011330">
    <property type="entry name" value="Glyco_hydro/deAcase_b/a-brl"/>
</dbReference>
<dbReference type="GO" id="GO:0016787">
    <property type="term" value="F:hydrolase activity"/>
    <property type="evidence" value="ECO:0007669"/>
    <property type="project" value="UniProtKB-KW"/>
</dbReference>
<name>A0A7C4HDZ5_STAMA</name>
<dbReference type="AlphaFoldDB" id="A0A7C4HDZ5"/>
<comment type="caution">
    <text evidence="4">The sequence shown here is derived from an EMBL/GenBank/DDBJ whole genome shotgun (WGS) entry which is preliminary data.</text>
</comment>
<comment type="similarity">
    <text evidence="1">Belongs to the glycosyl hydrolase 57 family.</text>
</comment>
<dbReference type="InterPro" id="IPR052046">
    <property type="entry name" value="GH57_Enzymes"/>
</dbReference>
<dbReference type="EMBL" id="DTBJ01000059">
    <property type="protein sequence ID" value="HGM59327.1"/>
    <property type="molecule type" value="Genomic_DNA"/>
</dbReference>
<protein>
    <submittedName>
        <fullName evidence="4">Glycoside hydrolase family 57</fullName>
    </submittedName>
</protein>
<keyword evidence="2" id="KW-0119">Carbohydrate metabolism</keyword>
<dbReference type="PANTHER" id="PTHR36306:SF1">
    <property type="entry name" value="ALPHA-AMYLASE-RELATED"/>
    <property type="match status" value="1"/>
</dbReference>
<gene>
    <name evidence="4" type="ORF">ENU14_07075</name>
</gene>
<evidence type="ECO:0000313" key="4">
    <source>
        <dbReference type="EMBL" id="HGM59327.1"/>
    </source>
</evidence>
<evidence type="ECO:0000256" key="1">
    <source>
        <dbReference type="ARBA" id="ARBA00006821"/>
    </source>
</evidence>
<dbReference type="InterPro" id="IPR004300">
    <property type="entry name" value="Glyco_hydro_57_N"/>
</dbReference>
<dbReference type="SUPFAM" id="SSF88713">
    <property type="entry name" value="Glycoside hydrolase/deacetylase"/>
    <property type="match status" value="1"/>
</dbReference>
<dbReference type="CDD" id="cd10796">
    <property type="entry name" value="GH57N_APU"/>
    <property type="match status" value="1"/>
</dbReference>
<dbReference type="Pfam" id="PF03065">
    <property type="entry name" value="Glyco_hydro_57"/>
    <property type="match status" value="1"/>
</dbReference>
<accession>A0A7C4HDZ5</accession>
<evidence type="ECO:0000256" key="2">
    <source>
        <dbReference type="ARBA" id="ARBA00023277"/>
    </source>
</evidence>
<reference evidence="4" key="1">
    <citation type="journal article" date="2020" name="mSystems">
        <title>Genome- and Community-Level Interaction Insights into Carbon Utilization and Element Cycling Functions of Hydrothermarchaeota in Hydrothermal Sediment.</title>
        <authorList>
            <person name="Zhou Z."/>
            <person name="Liu Y."/>
            <person name="Xu W."/>
            <person name="Pan J."/>
            <person name="Luo Z.H."/>
            <person name="Li M."/>
        </authorList>
    </citation>
    <scope>NUCLEOTIDE SEQUENCE [LARGE SCALE GENOMIC DNA]</scope>
    <source>
        <strain evidence="4">SpSt-642</strain>
    </source>
</reference>
<dbReference type="GO" id="GO:0005975">
    <property type="term" value="P:carbohydrate metabolic process"/>
    <property type="evidence" value="ECO:0007669"/>
    <property type="project" value="InterPro"/>
</dbReference>
<organism evidence="4">
    <name type="scientific">Staphylothermus marinus</name>
    <dbReference type="NCBI Taxonomy" id="2280"/>
    <lineage>
        <taxon>Archaea</taxon>
        <taxon>Thermoproteota</taxon>
        <taxon>Thermoprotei</taxon>
        <taxon>Desulfurococcales</taxon>
        <taxon>Desulfurococcaceae</taxon>
        <taxon>Staphylothermus</taxon>
    </lineage>
</organism>
<dbReference type="PANTHER" id="PTHR36306">
    <property type="entry name" value="ALPHA-AMYLASE-RELATED-RELATED"/>
    <property type="match status" value="1"/>
</dbReference>
<feature type="domain" description="Glycoside hydrolase family 57 N-terminal" evidence="3">
    <location>
        <begin position="114"/>
        <end position="430"/>
    </location>
</feature>
<dbReference type="Gene3D" id="3.20.110.20">
    <property type="match status" value="1"/>
</dbReference>